<dbReference type="STRING" id="112413.SAMN05421854_12646"/>
<proteinExistence type="predicted"/>
<name>A0A1I6BF39_9PSEU</name>
<gene>
    <name evidence="2" type="ORF">SAMN05421854_12646</name>
</gene>
<organism evidence="2 3">
    <name type="scientific">Amycolatopsis rubida</name>
    <dbReference type="NCBI Taxonomy" id="112413"/>
    <lineage>
        <taxon>Bacteria</taxon>
        <taxon>Bacillati</taxon>
        <taxon>Actinomycetota</taxon>
        <taxon>Actinomycetes</taxon>
        <taxon>Pseudonocardiales</taxon>
        <taxon>Pseudonocardiaceae</taxon>
        <taxon>Amycolatopsis</taxon>
    </lineage>
</organism>
<evidence type="ECO:0000313" key="2">
    <source>
        <dbReference type="EMBL" id="SFQ79524.1"/>
    </source>
</evidence>
<accession>A0A1I6BF39</accession>
<reference evidence="2 3" key="1">
    <citation type="submission" date="2016-10" db="EMBL/GenBank/DDBJ databases">
        <authorList>
            <person name="de Groot N.N."/>
        </authorList>
    </citation>
    <scope>NUCLEOTIDE SEQUENCE [LARGE SCALE GENOMIC DNA]</scope>
    <source>
        <strain evidence="2 3">DSM 44637</strain>
    </source>
</reference>
<dbReference type="EMBL" id="FOWC01000026">
    <property type="protein sequence ID" value="SFQ79524.1"/>
    <property type="molecule type" value="Genomic_DNA"/>
</dbReference>
<dbReference type="Proteomes" id="UP000199137">
    <property type="component" value="Unassembled WGS sequence"/>
</dbReference>
<evidence type="ECO:0000313" key="3">
    <source>
        <dbReference type="Proteomes" id="UP000199137"/>
    </source>
</evidence>
<evidence type="ECO:0000256" key="1">
    <source>
        <dbReference type="SAM" id="MobiDB-lite"/>
    </source>
</evidence>
<sequence length="155" mass="16725">MLHRGAGPSSAPAFPETAAALEPAGSPFRRTDLGVRHRSDAADAVTANAHRIHCHWPYATRVEGYPGLVVHGPLMALTEVLRLDSPASRVRSISRRCSADGPRDCGPAPAPVQSARPVRAPASPSSWPKKARDLAAVSEPMALWRRWSGRRREAE</sequence>
<feature type="region of interest" description="Disordered" evidence="1">
    <location>
        <begin position="95"/>
        <end position="132"/>
    </location>
</feature>
<protein>
    <submittedName>
        <fullName evidence="2">3-methylfumaryl-CoA hydratase</fullName>
    </submittedName>
</protein>
<dbReference type="AlphaFoldDB" id="A0A1I6BF39"/>
<dbReference type="RefSeq" id="WP_244287488.1">
    <property type="nucleotide sequence ID" value="NZ_FOWC01000026.1"/>
</dbReference>